<dbReference type="Proteomes" id="UP001161247">
    <property type="component" value="Chromosome 3"/>
</dbReference>
<dbReference type="PANTHER" id="PTHR33383">
    <property type="entry name" value="MEMBRANE PROTEIN INSERTION EFFICIENCY FACTOR-RELATED"/>
    <property type="match status" value="1"/>
</dbReference>
<dbReference type="Pfam" id="PF01809">
    <property type="entry name" value="YidD"/>
    <property type="match status" value="1"/>
</dbReference>
<dbReference type="NCBIfam" id="TIGR00278">
    <property type="entry name" value="membrane protein insertion efficiency factor YidD"/>
    <property type="match status" value="1"/>
</dbReference>
<dbReference type="PANTHER" id="PTHR33383:SF1">
    <property type="entry name" value="MEMBRANE PROTEIN INSERTION EFFICIENCY FACTOR-RELATED"/>
    <property type="match status" value="1"/>
</dbReference>
<keyword evidence="2" id="KW-1185">Reference proteome</keyword>
<dbReference type="AlphaFoldDB" id="A0AAV1CRP4"/>
<proteinExistence type="inferred from homology"/>
<dbReference type="EMBL" id="OX459120">
    <property type="protein sequence ID" value="CAI9098245.1"/>
    <property type="molecule type" value="Genomic_DNA"/>
</dbReference>
<dbReference type="HAMAP" id="MF_00386">
    <property type="entry name" value="UPF0161_YidD"/>
    <property type="match status" value="1"/>
</dbReference>
<evidence type="ECO:0000313" key="1">
    <source>
        <dbReference type="EMBL" id="CAI9098245.1"/>
    </source>
</evidence>
<dbReference type="InterPro" id="IPR002696">
    <property type="entry name" value="Membr_insert_effic_factor_YidD"/>
</dbReference>
<reference evidence="1" key="1">
    <citation type="submission" date="2023-03" db="EMBL/GenBank/DDBJ databases">
        <authorList>
            <person name="Julca I."/>
        </authorList>
    </citation>
    <scope>NUCLEOTIDE SEQUENCE</scope>
</reference>
<evidence type="ECO:0000313" key="2">
    <source>
        <dbReference type="Proteomes" id="UP001161247"/>
    </source>
</evidence>
<protein>
    <submittedName>
        <fullName evidence="1">OLC1v1034860C1</fullName>
    </submittedName>
</protein>
<sequence>MRGPKPFKIIQQARSSPGKGYHRSAGEVKLCISVSCVKESGVRMAIALFPNSKLQYKPHISSPKIPVHRKKANHFNPPDGISNFILPQRQRQLRWQSFCKSVDSQEKETISRSSSTESSDEENYDLGVKAALCLLNFYKSEISPILPRSCRFVPTCSEYSMIAYKKYGFVKGTILTSWRICRCNPLGDILHSTAWLSFILNSVGKMFNTSFFMLLILENLVGGRGFDPPRWFDEEEIPPES</sequence>
<accession>A0AAV1CRP4</accession>
<organism evidence="1 2">
    <name type="scientific">Oldenlandia corymbosa var. corymbosa</name>
    <dbReference type="NCBI Taxonomy" id="529605"/>
    <lineage>
        <taxon>Eukaryota</taxon>
        <taxon>Viridiplantae</taxon>
        <taxon>Streptophyta</taxon>
        <taxon>Embryophyta</taxon>
        <taxon>Tracheophyta</taxon>
        <taxon>Spermatophyta</taxon>
        <taxon>Magnoliopsida</taxon>
        <taxon>eudicotyledons</taxon>
        <taxon>Gunneridae</taxon>
        <taxon>Pentapetalae</taxon>
        <taxon>asterids</taxon>
        <taxon>lamiids</taxon>
        <taxon>Gentianales</taxon>
        <taxon>Rubiaceae</taxon>
        <taxon>Rubioideae</taxon>
        <taxon>Spermacoceae</taxon>
        <taxon>Hedyotis-Oldenlandia complex</taxon>
        <taxon>Oldenlandia</taxon>
    </lineage>
</organism>
<name>A0AAV1CRP4_OLDCO</name>
<gene>
    <name evidence="1" type="ORF">OLC1_LOCUS8512</name>
</gene>
<dbReference type="SMART" id="SM01234">
    <property type="entry name" value="Haemolytic"/>
    <property type="match status" value="1"/>
</dbReference>